<dbReference type="AlphaFoldDB" id="A0AAJ6YSY7"/>
<evidence type="ECO:0000256" key="1">
    <source>
        <dbReference type="ARBA" id="ARBA00022737"/>
    </source>
</evidence>
<protein>
    <submittedName>
        <fullName evidence="6">Inversin</fullName>
    </submittedName>
</protein>
<accession>A0AAJ6YSY7</accession>
<feature type="repeat" description="ANK" evidence="3">
    <location>
        <begin position="343"/>
        <end position="375"/>
    </location>
</feature>
<name>A0AAJ6YSY7_9HYME</name>
<dbReference type="SMART" id="SM00248">
    <property type="entry name" value="ANK"/>
    <property type="match status" value="11"/>
</dbReference>
<dbReference type="PROSITE" id="PS50297">
    <property type="entry name" value="ANK_REP_REGION"/>
    <property type="match status" value="6"/>
</dbReference>
<evidence type="ECO:0000313" key="6">
    <source>
        <dbReference type="RefSeq" id="XP_011503622.1"/>
    </source>
</evidence>
<dbReference type="PROSITE" id="PS50088">
    <property type="entry name" value="ANK_REPEAT"/>
    <property type="match status" value="6"/>
</dbReference>
<organism evidence="5 6">
    <name type="scientific">Ceratosolen solmsi marchali</name>
    <dbReference type="NCBI Taxonomy" id="326594"/>
    <lineage>
        <taxon>Eukaryota</taxon>
        <taxon>Metazoa</taxon>
        <taxon>Ecdysozoa</taxon>
        <taxon>Arthropoda</taxon>
        <taxon>Hexapoda</taxon>
        <taxon>Insecta</taxon>
        <taxon>Pterygota</taxon>
        <taxon>Neoptera</taxon>
        <taxon>Endopterygota</taxon>
        <taxon>Hymenoptera</taxon>
        <taxon>Apocrita</taxon>
        <taxon>Proctotrupomorpha</taxon>
        <taxon>Chalcidoidea</taxon>
        <taxon>Agaonidae</taxon>
        <taxon>Agaoninae</taxon>
        <taxon>Ceratosolen</taxon>
    </lineage>
</organism>
<dbReference type="Gene3D" id="1.25.40.20">
    <property type="entry name" value="Ankyrin repeat-containing domain"/>
    <property type="match status" value="3"/>
</dbReference>
<feature type="compositionally biased region" description="Polar residues" evidence="4">
    <location>
        <begin position="1194"/>
        <end position="1207"/>
    </location>
</feature>
<dbReference type="SUPFAM" id="SSF48403">
    <property type="entry name" value="Ankyrin repeat"/>
    <property type="match status" value="1"/>
</dbReference>
<evidence type="ECO:0000256" key="3">
    <source>
        <dbReference type="PROSITE-ProRule" id="PRU00023"/>
    </source>
</evidence>
<proteinExistence type="predicted"/>
<feature type="repeat" description="ANK" evidence="3">
    <location>
        <begin position="376"/>
        <end position="408"/>
    </location>
</feature>
<dbReference type="GeneID" id="105366773"/>
<feature type="repeat" description="ANK" evidence="3">
    <location>
        <begin position="161"/>
        <end position="193"/>
    </location>
</feature>
<feature type="compositionally biased region" description="Basic and acidic residues" evidence="4">
    <location>
        <begin position="614"/>
        <end position="634"/>
    </location>
</feature>
<feature type="region of interest" description="Disordered" evidence="4">
    <location>
        <begin position="1185"/>
        <end position="1207"/>
    </location>
</feature>
<evidence type="ECO:0000256" key="2">
    <source>
        <dbReference type="ARBA" id="ARBA00023043"/>
    </source>
</evidence>
<feature type="region of interest" description="Disordered" evidence="4">
    <location>
        <begin position="575"/>
        <end position="677"/>
    </location>
</feature>
<keyword evidence="1" id="KW-0677">Repeat</keyword>
<dbReference type="InterPro" id="IPR036770">
    <property type="entry name" value="Ankyrin_rpt-contain_sf"/>
</dbReference>
<dbReference type="PANTHER" id="PTHR24161:SF85">
    <property type="entry name" value="PALMITOYLTRANSFERASE HIP14"/>
    <property type="match status" value="1"/>
</dbReference>
<dbReference type="RefSeq" id="XP_011503622.1">
    <property type="nucleotide sequence ID" value="XM_011505320.1"/>
</dbReference>
<dbReference type="PANTHER" id="PTHR24161">
    <property type="entry name" value="ANK_REP_REGION DOMAIN-CONTAINING PROTEIN-RELATED"/>
    <property type="match status" value="1"/>
</dbReference>
<dbReference type="Pfam" id="PF12796">
    <property type="entry name" value="Ank_2"/>
    <property type="match status" value="4"/>
</dbReference>
<feature type="compositionally biased region" description="Polar residues" evidence="4">
    <location>
        <begin position="651"/>
        <end position="660"/>
    </location>
</feature>
<feature type="region of interest" description="Disordered" evidence="4">
    <location>
        <begin position="808"/>
        <end position="829"/>
    </location>
</feature>
<keyword evidence="2 3" id="KW-0040">ANK repeat</keyword>
<feature type="compositionally biased region" description="Basic and acidic residues" evidence="4">
    <location>
        <begin position="665"/>
        <end position="674"/>
    </location>
</feature>
<dbReference type="InterPro" id="IPR002110">
    <property type="entry name" value="Ankyrin_rpt"/>
</dbReference>
<sequence length="1207" mass="135765">MDTKVPPIASRTHDRCQEQYYQQQQQQQQQLHKKSLLLQQEQEKQVTLPPLPAFSAQRHRAIKFSLSSNWRNGVTTPKVHNQQDIQRCQPYKVLEIGATPLMHACQQADRVRVLRLLKEQEETIGYRDRALRSAIHYCMDASTGGAVAQAAPELLNDPDAEGHTALHLAVIAGDAQLVAVLLASGADVNAKDLEGHSVLHWATVCGEVECVRLVLAAGARASSADLRGGSPLHYAAQCCGAAATAELAIPKKLGLKVLHTLLEFGADVHACDEDGRQPILWAASAGSVEAVLALVRAGGSTVATASDKDGLTALHCAASRGHARCIEVLVNLCDAQSDHVDNNGCSALHYAATLGHADATSLLLKLGADPNRQDRKGRTPALCAAAKGQLESLKILAQQGASLHARTVRGTGLGHEAVASGRLELLKWLSKRRPSLIHVATQDGKTPLHVAALYGYLDACKLLIDSGARINALMRTSKGILMTVLDAALYRAHRDCAKFIQLHGGMTAQHLKLHKGNHIEVDPSKLHAKHVETSSDSEFNDIRSCHRHRQYHHRDPEVYYEERWVERRIRRRANRRRQFRQNSRSFSEEQPHRSKSSSTARATNRQRRALSENARYESSDSDLKKKNNNSERRGILRRRKKNEIHARRKNNQANKSGSESIESEDPSRSFKSGEESSSVSDDSLEVILVKKLLESKSEKIIVGKVLKKEILKRNILNHEQAFINTDGDTSNKDTVEQITISADIHLNKGLNMSTEKNLEVVKRMNIEQEPDQHAKNKMDNILGKADEIQNALLAKAADLKKDMEEMRYYGTSSSSPTSEKNQISRYLLRPSTEKRRTKVVSNAKLEVLESSEECSPDRSAIIAVIESPEWDEEHDEELDKKIRKVIGNMKEHYEDEIEDNDSRSGDKELGIVRVLSSVSEKEMNNRASIADSLPQLQPKLHERLYHLSSSHQQQHNVENEQICQRHDSGGRDSGIEPSPRISRIPKRTLRCYPNSKRQQALHMDMITRDVQISMRRYHLERKIFFQLMELKRLQIRHGRTNEHVLVKRQVDAFHKAGMNGPLLGVTRYDHQPFTFRNFEIFLYEQLRKLQKRPTTPDWCTDAKQCIQKTHRCHHATSAYTSVPIYTYLGGVISKRMNLLPKIESHGKGRMTVEVTHGEEKKVISLPSEKLDRAKRYYVTFTVRGETTDGDKTKTPPNSTMQRNTNSI</sequence>
<keyword evidence="5" id="KW-1185">Reference proteome</keyword>
<gene>
    <name evidence="6" type="primary">LOC105366773</name>
</gene>
<feature type="compositionally biased region" description="Basic and acidic residues" evidence="4">
    <location>
        <begin position="964"/>
        <end position="974"/>
    </location>
</feature>
<dbReference type="KEGG" id="csol:105366773"/>
<feature type="compositionally biased region" description="Polar residues" evidence="4">
    <location>
        <begin position="810"/>
        <end position="824"/>
    </location>
</feature>
<reference evidence="6" key="1">
    <citation type="submission" date="2025-08" db="UniProtKB">
        <authorList>
            <consortium name="RefSeq"/>
        </authorList>
    </citation>
    <scope>IDENTIFICATION</scope>
</reference>
<evidence type="ECO:0000313" key="5">
    <source>
        <dbReference type="Proteomes" id="UP000695007"/>
    </source>
</evidence>
<dbReference type="Proteomes" id="UP000695007">
    <property type="component" value="Unplaced"/>
</dbReference>
<feature type="repeat" description="ANK" evidence="3">
    <location>
        <begin position="309"/>
        <end position="331"/>
    </location>
</feature>
<feature type="repeat" description="ANK" evidence="3">
    <location>
        <begin position="194"/>
        <end position="226"/>
    </location>
</feature>
<feature type="region of interest" description="Disordered" evidence="4">
    <location>
        <begin position="964"/>
        <end position="983"/>
    </location>
</feature>
<feature type="compositionally biased region" description="Basic residues" evidence="4">
    <location>
        <begin position="635"/>
        <end position="650"/>
    </location>
</feature>
<feature type="repeat" description="ANK" evidence="3">
    <location>
        <begin position="443"/>
        <end position="475"/>
    </location>
</feature>
<evidence type="ECO:0000256" key="4">
    <source>
        <dbReference type="SAM" id="MobiDB-lite"/>
    </source>
</evidence>